<protein>
    <submittedName>
        <fullName evidence="2">Uncharacterized protein</fullName>
    </submittedName>
</protein>
<reference evidence="2" key="1">
    <citation type="submission" date="2021-03" db="EMBL/GenBank/DDBJ databases">
        <title>Draft genome sequence of rust myrtle Austropuccinia psidii MF-1, a brazilian biotype.</title>
        <authorList>
            <person name="Quecine M.C."/>
            <person name="Pachon D.M.R."/>
            <person name="Bonatelli M.L."/>
            <person name="Correr F.H."/>
            <person name="Franceschini L.M."/>
            <person name="Leite T.F."/>
            <person name="Margarido G.R.A."/>
            <person name="Almeida C.A."/>
            <person name="Ferrarezi J.A."/>
            <person name="Labate C.A."/>
        </authorList>
    </citation>
    <scope>NUCLEOTIDE SEQUENCE</scope>
    <source>
        <strain evidence="2">MF-1</strain>
    </source>
</reference>
<evidence type="ECO:0000256" key="1">
    <source>
        <dbReference type="SAM" id="MobiDB-lite"/>
    </source>
</evidence>
<dbReference type="EMBL" id="AVOT02046185">
    <property type="protein sequence ID" value="MBW0541517.1"/>
    <property type="molecule type" value="Genomic_DNA"/>
</dbReference>
<gene>
    <name evidence="2" type="ORF">O181_081232</name>
</gene>
<feature type="region of interest" description="Disordered" evidence="1">
    <location>
        <begin position="41"/>
        <end position="112"/>
    </location>
</feature>
<organism evidence="2 3">
    <name type="scientific">Austropuccinia psidii MF-1</name>
    <dbReference type="NCBI Taxonomy" id="1389203"/>
    <lineage>
        <taxon>Eukaryota</taxon>
        <taxon>Fungi</taxon>
        <taxon>Dikarya</taxon>
        <taxon>Basidiomycota</taxon>
        <taxon>Pucciniomycotina</taxon>
        <taxon>Pucciniomycetes</taxon>
        <taxon>Pucciniales</taxon>
        <taxon>Sphaerophragmiaceae</taxon>
        <taxon>Austropuccinia</taxon>
    </lineage>
</organism>
<accession>A0A9Q3FQC6</accession>
<dbReference type="OrthoDB" id="3056461at2759"/>
<feature type="compositionally biased region" description="Acidic residues" evidence="1">
    <location>
        <begin position="69"/>
        <end position="95"/>
    </location>
</feature>
<proteinExistence type="predicted"/>
<name>A0A9Q3FQC6_9BASI</name>
<sequence>MKVAFLPNTIQSIRGIQHPDKWFSEKYWEQVTQEYDLSHEIAVDEDDDESSSDYEDVKSDSSTDMDISSNEEADYYSEDEGNNIIDEDETMEDSEAVGPSNAKYGFDWENWK</sequence>
<evidence type="ECO:0000313" key="2">
    <source>
        <dbReference type="EMBL" id="MBW0541517.1"/>
    </source>
</evidence>
<evidence type="ECO:0000313" key="3">
    <source>
        <dbReference type="Proteomes" id="UP000765509"/>
    </source>
</evidence>
<keyword evidence="3" id="KW-1185">Reference proteome</keyword>
<dbReference type="Proteomes" id="UP000765509">
    <property type="component" value="Unassembled WGS sequence"/>
</dbReference>
<dbReference type="AlphaFoldDB" id="A0A9Q3FQC6"/>
<comment type="caution">
    <text evidence="2">The sequence shown here is derived from an EMBL/GenBank/DDBJ whole genome shotgun (WGS) entry which is preliminary data.</text>
</comment>
<feature type="compositionally biased region" description="Acidic residues" evidence="1">
    <location>
        <begin position="43"/>
        <end position="54"/>
    </location>
</feature>